<dbReference type="SUPFAM" id="SSF57184">
    <property type="entry name" value="Growth factor receptor domain"/>
    <property type="match status" value="1"/>
</dbReference>
<keyword evidence="9" id="KW-1185">Reference proteome</keyword>
<dbReference type="SMART" id="SM00179">
    <property type="entry name" value="EGF_CA"/>
    <property type="match status" value="3"/>
</dbReference>
<dbReference type="InterPro" id="IPR018097">
    <property type="entry name" value="EGF_Ca-bd_CS"/>
</dbReference>
<evidence type="ECO:0000256" key="6">
    <source>
        <dbReference type="SAM" id="MobiDB-lite"/>
    </source>
</evidence>
<organism evidence="8 9">
    <name type="scientific">Penaeus vannamei</name>
    <name type="common">Whiteleg shrimp</name>
    <name type="synonym">Litopenaeus vannamei</name>
    <dbReference type="NCBI Taxonomy" id="6689"/>
    <lineage>
        <taxon>Eukaryota</taxon>
        <taxon>Metazoa</taxon>
        <taxon>Ecdysozoa</taxon>
        <taxon>Arthropoda</taxon>
        <taxon>Crustacea</taxon>
        <taxon>Multicrustacea</taxon>
        <taxon>Malacostraca</taxon>
        <taxon>Eumalacostraca</taxon>
        <taxon>Eucarida</taxon>
        <taxon>Decapoda</taxon>
        <taxon>Dendrobranchiata</taxon>
        <taxon>Penaeoidea</taxon>
        <taxon>Penaeidae</taxon>
        <taxon>Penaeus</taxon>
    </lineage>
</organism>
<dbReference type="PANTHER" id="PTHR24050">
    <property type="entry name" value="PA14 DOMAIN-CONTAINING PROTEIN"/>
    <property type="match status" value="1"/>
</dbReference>
<evidence type="ECO:0000256" key="4">
    <source>
        <dbReference type="ARBA" id="ARBA00023157"/>
    </source>
</evidence>
<evidence type="ECO:0000313" key="9">
    <source>
        <dbReference type="Proteomes" id="UP000283509"/>
    </source>
</evidence>
<dbReference type="PROSITE" id="PS00010">
    <property type="entry name" value="ASX_HYDROXYL"/>
    <property type="match status" value="1"/>
</dbReference>
<feature type="region of interest" description="Disordered" evidence="6">
    <location>
        <begin position="345"/>
        <end position="378"/>
    </location>
</feature>
<evidence type="ECO:0000256" key="3">
    <source>
        <dbReference type="ARBA" id="ARBA00022737"/>
    </source>
</evidence>
<gene>
    <name evidence="8" type="ORF">C7M84_018916</name>
</gene>
<dbReference type="PANTHER" id="PTHR24050:SF27">
    <property type="entry name" value="FIBRILLIN-1"/>
    <property type="match status" value="1"/>
</dbReference>
<evidence type="ECO:0000259" key="7">
    <source>
        <dbReference type="PROSITE" id="PS50026"/>
    </source>
</evidence>
<keyword evidence="2" id="KW-0732">Signal</keyword>
<protein>
    <recommendedName>
        <fullName evidence="7">EGF-like domain-containing protein</fullName>
    </recommendedName>
</protein>
<dbReference type="GO" id="GO:0005509">
    <property type="term" value="F:calcium ion binding"/>
    <property type="evidence" value="ECO:0007669"/>
    <property type="project" value="InterPro"/>
</dbReference>
<feature type="compositionally biased region" description="Basic and acidic residues" evidence="6">
    <location>
        <begin position="346"/>
        <end position="367"/>
    </location>
</feature>
<evidence type="ECO:0000256" key="5">
    <source>
        <dbReference type="PROSITE-ProRule" id="PRU00076"/>
    </source>
</evidence>
<comment type="caution">
    <text evidence="8">The sequence shown here is derived from an EMBL/GenBank/DDBJ whole genome shotgun (WGS) entry which is preliminary data.</text>
</comment>
<dbReference type="InterPro" id="IPR052235">
    <property type="entry name" value="Nephronectin_domain"/>
</dbReference>
<keyword evidence="3" id="KW-0677">Repeat</keyword>
<feature type="domain" description="EGF-like" evidence="7">
    <location>
        <begin position="49"/>
        <end position="88"/>
    </location>
</feature>
<keyword evidence="4" id="KW-1015">Disulfide bond</keyword>
<dbReference type="Pfam" id="PF07645">
    <property type="entry name" value="EGF_CA"/>
    <property type="match status" value="1"/>
</dbReference>
<dbReference type="GO" id="GO:0005576">
    <property type="term" value="C:extracellular region"/>
    <property type="evidence" value="ECO:0007669"/>
    <property type="project" value="UniProtKB-SubCell"/>
</dbReference>
<evidence type="ECO:0000256" key="1">
    <source>
        <dbReference type="ARBA" id="ARBA00022536"/>
    </source>
</evidence>
<reference evidence="8 9" key="2">
    <citation type="submission" date="2019-01" db="EMBL/GenBank/DDBJ databases">
        <title>The decoding of complex shrimp genome reveals the adaptation for benthos swimmer, frequently molting mechanism and breeding impact on genome.</title>
        <authorList>
            <person name="Sun Y."/>
            <person name="Gao Y."/>
            <person name="Yu Y."/>
        </authorList>
    </citation>
    <scope>NUCLEOTIDE SEQUENCE [LARGE SCALE GENOMIC DNA]</scope>
    <source>
        <tissue evidence="8">Muscle</tissue>
    </source>
</reference>
<dbReference type="CDD" id="cd00054">
    <property type="entry name" value="EGF_CA"/>
    <property type="match status" value="1"/>
</dbReference>
<dbReference type="Gene3D" id="2.10.25.10">
    <property type="entry name" value="Laminin"/>
    <property type="match status" value="2"/>
</dbReference>
<reference evidence="8 9" key="1">
    <citation type="submission" date="2018-04" db="EMBL/GenBank/DDBJ databases">
        <authorList>
            <person name="Zhang X."/>
            <person name="Yuan J."/>
            <person name="Li F."/>
            <person name="Xiang J."/>
        </authorList>
    </citation>
    <scope>NUCLEOTIDE SEQUENCE [LARGE SCALE GENOMIC DNA]</scope>
    <source>
        <tissue evidence="8">Muscle</tissue>
    </source>
</reference>
<dbReference type="PROSITE" id="PS50026">
    <property type="entry name" value="EGF_3"/>
    <property type="match status" value="1"/>
</dbReference>
<dbReference type="PROSITE" id="PS01187">
    <property type="entry name" value="EGF_CA"/>
    <property type="match status" value="1"/>
</dbReference>
<dbReference type="AlphaFoldDB" id="A0A423SG93"/>
<dbReference type="EMBL" id="QCYY01003475">
    <property type="protein sequence ID" value="ROT63209.1"/>
    <property type="molecule type" value="Genomic_DNA"/>
</dbReference>
<evidence type="ECO:0000313" key="8">
    <source>
        <dbReference type="EMBL" id="ROT63209.1"/>
    </source>
</evidence>
<dbReference type="SMART" id="SM00181">
    <property type="entry name" value="EGF"/>
    <property type="match status" value="4"/>
</dbReference>
<accession>A0A423SG93</accession>
<dbReference type="Proteomes" id="UP000283509">
    <property type="component" value="Unassembled WGS sequence"/>
</dbReference>
<dbReference type="InterPro" id="IPR049883">
    <property type="entry name" value="NOTCH1_EGF-like"/>
</dbReference>
<proteinExistence type="predicted"/>
<dbReference type="InterPro" id="IPR000152">
    <property type="entry name" value="EGF-type_Asp/Asn_hydroxyl_site"/>
</dbReference>
<dbReference type="InterPro" id="IPR000742">
    <property type="entry name" value="EGF"/>
</dbReference>
<dbReference type="OrthoDB" id="6368997at2759"/>
<name>A0A423SG93_PENVA</name>
<dbReference type="STRING" id="6689.A0A423SG93"/>
<comment type="caution">
    <text evidence="5">Lacks conserved residue(s) required for the propagation of feature annotation.</text>
</comment>
<dbReference type="InterPro" id="IPR001881">
    <property type="entry name" value="EGF-like_Ca-bd_dom"/>
</dbReference>
<dbReference type="FunFam" id="2.10.25.10:FF:000038">
    <property type="entry name" value="Fibrillin 2"/>
    <property type="match status" value="1"/>
</dbReference>
<sequence length="378" mass="41208">MTLDTCQYYGDAVCGLTSRRYCIGSDEDATTYACRCMDGYDVVDGECQDADECKGGPCKEKETCINTPGSYKCVCQSGYMRNHDGLCANVNECASPSLHDCEHVCEDAEPPLRFSCTCYPGYTWQAFTRSCVIDDELTKCDCEDDDKSVCYQPRDGEKQCHPRPGYALVNGTFQDEAECDSEERLSSWCGVSSECVDGEGTATCNCLSGYANDTINYGQCEGIIAISLILDLILQIFFKQSLRTSRTTGVAQMSPLSSRQGPADSSNYRPSLHLHPVVCPTGTVLSDSACVEPCHTIQCAPPLRCGVTSEGVPECRCLSECQALLEPEVTSSVYRGVVDGLGYGDASHESARNDLRRGQHGDPERDTGCQQTLRHHAL</sequence>
<dbReference type="SUPFAM" id="SSF57196">
    <property type="entry name" value="EGF/Laminin"/>
    <property type="match status" value="1"/>
</dbReference>
<keyword evidence="1 5" id="KW-0245">EGF-like domain</keyword>
<dbReference type="PROSITE" id="PS01186">
    <property type="entry name" value="EGF_2"/>
    <property type="match status" value="1"/>
</dbReference>
<evidence type="ECO:0000256" key="2">
    <source>
        <dbReference type="ARBA" id="ARBA00022729"/>
    </source>
</evidence>
<dbReference type="InterPro" id="IPR009030">
    <property type="entry name" value="Growth_fac_rcpt_cys_sf"/>
</dbReference>